<evidence type="ECO:0000256" key="2">
    <source>
        <dbReference type="ARBA" id="ARBA00022801"/>
    </source>
</evidence>
<keyword evidence="5" id="KW-0624">Polysaccharide degradation</keyword>
<dbReference type="InterPro" id="IPR050248">
    <property type="entry name" value="Polysacc_deacetylase_ArnD"/>
</dbReference>
<dbReference type="InterPro" id="IPR037126">
    <property type="entry name" value="PdaC/RsiV-like_sf"/>
</dbReference>
<evidence type="ECO:0000256" key="1">
    <source>
        <dbReference type="ARBA" id="ARBA00022723"/>
    </source>
</evidence>
<dbReference type="PANTHER" id="PTHR10587">
    <property type="entry name" value="GLYCOSYL TRANSFERASE-RELATED"/>
    <property type="match status" value="1"/>
</dbReference>
<keyword evidence="1" id="KW-0479">Metal-binding</keyword>
<dbReference type="InterPro" id="IPR021729">
    <property type="entry name" value="DUF3298"/>
</dbReference>
<sequence length="471" mass="53624">MKNDRQEKRRSWIHFSLLSSMFLLTLIIGVFIFSTGDSKFQSFTSAKTKAEIAYVPDVLLSESPTKFKDIQIITETSDHTTMPYAVNYPKTNFQNINKEISQFIASSKENYVEAVRLYTNANSKVDVVGEFLMTADISLHNNNYYSVILKNNTKINKANYDTTYQTYLFNKNSGELISFSQLLNNKVENLEVFAKHVRNQISTNYSKYFDKDKMTQLTEPKWENFNRFGVSDSHLVIYYNYNEIADPLAGTPNVIIPISFLNPILAEPFKSTTVSKETIIPVKPPTGKRIALTFDDGPHEKVTPQILKLLEKYDAKATFFVVGNRIAKNTKLVQEIHNSGHEIGNHTWNHPNLTSISSKQVSSQLKSTNDAIFTAIGEYPTVFRPPYGAKNKQVTDLVALPVVMWTIDTLDWKYRDQSKLLPMVKKSIHNNAIVLMHDIHQPTADGLESVLAYLQNEGYECVTVSELLENK</sequence>
<dbReference type="GO" id="GO:0016798">
    <property type="term" value="F:hydrolase activity, acting on glycosyl bonds"/>
    <property type="evidence" value="ECO:0007669"/>
    <property type="project" value="UniProtKB-KW"/>
</dbReference>
<dbReference type="PANTHER" id="PTHR10587:SF133">
    <property type="entry name" value="CHITIN DEACETYLASE 1-RELATED"/>
    <property type="match status" value="1"/>
</dbReference>
<keyword evidence="5" id="KW-0119">Carbohydrate metabolism</keyword>
<dbReference type="SUPFAM" id="SSF88713">
    <property type="entry name" value="Glycoside hydrolase/deacetylase"/>
    <property type="match status" value="1"/>
</dbReference>
<evidence type="ECO:0000259" key="4">
    <source>
        <dbReference type="PROSITE" id="PS51677"/>
    </source>
</evidence>
<feature type="transmembrane region" description="Helical" evidence="3">
    <location>
        <begin position="12"/>
        <end position="33"/>
    </location>
</feature>
<evidence type="ECO:0000313" key="6">
    <source>
        <dbReference type="Proteomes" id="UP000287910"/>
    </source>
</evidence>
<feature type="domain" description="NodB homology" evidence="4">
    <location>
        <begin position="288"/>
        <end position="462"/>
    </location>
</feature>
<dbReference type="InterPro" id="IPR011330">
    <property type="entry name" value="Glyco_hydro/deAcase_b/a-brl"/>
</dbReference>
<dbReference type="InterPro" id="IPR002509">
    <property type="entry name" value="NODB_dom"/>
</dbReference>
<keyword evidence="2 5" id="KW-0378">Hydrolase</keyword>
<dbReference type="Pfam" id="PF01522">
    <property type="entry name" value="Polysacc_deac_1"/>
    <property type="match status" value="1"/>
</dbReference>
<dbReference type="PROSITE" id="PS51677">
    <property type="entry name" value="NODB"/>
    <property type="match status" value="1"/>
</dbReference>
<keyword evidence="3" id="KW-0472">Membrane</keyword>
<proteinExistence type="predicted"/>
<dbReference type="Proteomes" id="UP000287910">
    <property type="component" value="Unassembled WGS sequence"/>
</dbReference>
<dbReference type="Pfam" id="PF11738">
    <property type="entry name" value="DUF3298"/>
    <property type="match status" value="1"/>
</dbReference>
<keyword evidence="6" id="KW-1185">Reference proteome</keyword>
<accession>A0A3S0P5Q6</accession>
<dbReference type="CDD" id="cd10954">
    <property type="entry name" value="CE4_CtAXE_like"/>
    <property type="match status" value="1"/>
</dbReference>
<dbReference type="GO" id="GO:0016810">
    <property type="term" value="F:hydrolase activity, acting on carbon-nitrogen (but not peptide) bonds"/>
    <property type="evidence" value="ECO:0007669"/>
    <property type="project" value="InterPro"/>
</dbReference>
<dbReference type="Gene3D" id="3.90.640.20">
    <property type="entry name" value="Heat-shock cognate protein, ATPase"/>
    <property type="match status" value="1"/>
</dbReference>
<protein>
    <submittedName>
        <fullName evidence="5">1,4-beta-xylanase</fullName>
    </submittedName>
</protein>
<dbReference type="EMBL" id="RYYR01000012">
    <property type="protein sequence ID" value="RUL52055.1"/>
    <property type="molecule type" value="Genomic_DNA"/>
</dbReference>
<organism evidence="5 6">
    <name type="scientific">Lysinibacillus antri</name>
    <dbReference type="NCBI Taxonomy" id="2498145"/>
    <lineage>
        <taxon>Bacteria</taxon>
        <taxon>Bacillati</taxon>
        <taxon>Bacillota</taxon>
        <taxon>Bacilli</taxon>
        <taxon>Bacillales</taxon>
        <taxon>Bacillaceae</taxon>
        <taxon>Lysinibacillus</taxon>
    </lineage>
</organism>
<dbReference type="GO" id="GO:0016020">
    <property type="term" value="C:membrane"/>
    <property type="evidence" value="ECO:0007669"/>
    <property type="project" value="TreeGrafter"/>
</dbReference>
<comment type="caution">
    <text evidence="5">The sequence shown here is derived from an EMBL/GenBank/DDBJ whole genome shotgun (WGS) entry which is preliminary data.</text>
</comment>
<name>A0A3S0P5Q6_9BACI</name>
<keyword evidence="5" id="KW-0858">Xylan degradation</keyword>
<dbReference type="GO" id="GO:0046872">
    <property type="term" value="F:metal ion binding"/>
    <property type="evidence" value="ECO:0007669"/>
    <property type="project" value="UniProtKB-KW"/>
</dbReference>
<evidence type="ECO:0000256" key="3">
    <source>
        <dbReference type="SAM" id="Phobius"/>
    </source>
</evidence>
<dbReference type="GO" id="GO:0045493">
    <property type="term" value="P:xylan catabolic process"/>
    <property type="evidence" value="ECO:0007669"/>
    <property type="project" value="UniProtKB-KW"/>
</dbReference>
<keyword evidence="5" id="KW-0326">Glycosidase</keyword>
<evidence type="ECO:0000313" key="5">
    <source>
        <dbReference type="EMBL" id="RUL52055.1"/>
    </source>
</evidence>
<dbReference type="AlphaFoldDB" id="A0A3S0P5Q6"/>
<gene>
    <name evidence="5" type="ORF">EK386_10695</name>
</gene>
<dbReference type="RefSeq" id="WP_126659160.1">
    <property type="nucleotide sequence ID" value="NZ_RYYR01000012.1"/>
</dbReference>
<reference evidence="5 6" key="1">
    <citation type="submission" date="2018-12" db="EMBL/GenBank/DDBJ databases">
        <title>Lysinibacillus antri sp. nov., isolated from a cave soil.</title>
        <authorList>
            <person name="Narsing Rao M.P."/>
            <person name="Zhang H."/>
            <person name="Dong Z.-Y."/>
            <person name="Niu X.-K."/>
            <person name="Zhang K."/>
            <person name="Fang B.-Z."/>
            <person name="Kang Y.-Q."/>
            <person name="Xiao M."/>
            <person name="Li W.-J."/>
        </authorList>
    </citation>
    <scope>NUCLEOTIDE SEQUENCE [LARGE SCALE GENOMIC DNA]</scope>
    <source>
        <strain evidence="5 6">SYSU K30002</strain>
    </source>
</reference>
<keyword evidence="3" id="KW-0812">Transmembrane</keyword>
<keyword evidence="3" id="KW-1133">Transmembrane helix</keyword>
<dbReference type="Gene3D" id="3.20.20.370">
    <property type="entry name" value="Glycoside hydrolase/deacetylase"/>
    <property type="match status" value="1"/>
</dbReference>